<dbReference type="InterPro" id="IPR000905">
    <property type="entry name" value="Gcp-like_dom"/>
</dbReference>
<comment type="caution">
    <text evidence="3">The sequence shown here is derived from an EMBL/GenBank/DDBJ whole genome shotgun (WGS) entry which is preliminary data.</text>
</comment>
<dbReference type="Gene3D" id="3.30.420.40">
    <property type="match status" value="2"/>
</dbReference>
<accession>A0ABP6RY90</accession>
<keyword evidence="4" id="KW-1185">Reference proteome</keyword>
<reference evidence="4" key="1">
    <citation type="journal article" date="2019" name="Int. J. Syst. Evol. Microbiol.">
        <title>The Global Catalogue of Microorganisms (GCM) 10K type strain sequencing project: providing services to taxonomists for standard genome sequencing and annotation.</title>
        <authorList>
            <consortium name="The Broad Institute Genomics Platform"/>
            <consortium name="The Broad Institute Genome Sequencing Center for Infectious Disease"/>
            <person name="Wu L."/>
            <person name="Ma J."/>
        </authorList>
    </citation>
    <scope>NUCLEOTIDE SEQUENCE [LARGE SCALE GENOMIC DNA]</scope>
    <source>
        <strain evidence="4">JCM 9687</strain>
    </source>
</reference>
<name>A0ABP6RY90_9PSEU</name>
<feature type="region of interest" description="Disordered" evidence="1">
    <location>
        <begin position="255"/>
        <end position="274"/>
    </location>
</feature>
<evidence type="ECO:0000313" key="3">
    <source>
        <dbReference type="EMBL" id="GAA3363200.1"/>
    </source>
</evidence>
<dbReference type="NCBIfam" id="TIGR03725">
    <property type="entry name" value="T6A_YeaZ"/>
    <property type="match status" value="1"/>
</dbReference>
<gene>
    <name evidence="3" type="primary">tsaB</name>
    <name evidence="3" type="ORF">GCM10020366_54150</name>
</gene>
<dbReference type="EMBL" id="BAAAYK010000038">
    <property type="protein sequence ID" value="GAA3363200.1"/>
    <property type="molecule type" value="Genomic_DNA"/>
</dbReference>
<proteinExistence type="predicted"/>
<protein>
    <submittedName>
        <fullName evidence="3">tRNA (Adenosine(37)-N6)-threonylcarbamoyltransferase complex dimerization subunit type 1 TsaB</fullName>
    </submittedName>
</protein>
<organism evidence="3 4">
    <name type="scientific">Saccharopolyspora gregorii</name>
    <dbReference type="NCBI Taxonomy" id="33914"/>
    <lineage>
        <taxon>Bacteria</taxon>
        <taxon>Bacillati</taxon>
        <taxon>Actinomycetota</taxon>
        <taxon>Actinomycetes</taxon>
        <taxon>Pseudonocardiales</taxon>
        <taxon>Pseudonocardiaceae</taxon>
        <taxon>Saccharopolyspora</taxon>
    </lineage>
</organism>
<dbReference type="InterPro" id="IPR043129">
    <property type="entry name" value="ATPase_NBD"/>
</dbReference>
<dbReference type="Pfam" id="PF00814">
    <property type="entry name" value="TsaD"/>
    <property type="match status" value="1"/>
</dbReference>
<evidence type="ECO:0000256" key="1">
    <source>
        <dbReference type="SAM" id="MobiDB-lite"/>
    </source>
</evidence>
<sequence length="274" mass="27752">MTGVPPGTRDTSVTWGDVVFSAVLVIALDTSTPAVTAGLVALDGGGPRPLAQRVTVNARAHGELLTPHLMAAVSEAGHRLADADAIVVGSGPGPFTGLRAGMVTAAALGQALDVPVHPVCSLDAIAAAVPETAAAQGVLADVGEPGAAVSGAAAGGMRLLVATDARRKEVYWAAYGPDRERLTGPHVHRPADVPAEIAELDLDFAAGEMAAAHGDVFGLPVLDTEYPTPTGLVAAARHDLHSGEEPLPLVPMYLRRPDATAPGPRKQVSPEAAS</sequence>
<dbReference type="SUPFAM" id="SSF53067">
    <property type="entry name" value="Actin-like ATPase domain"/>
    <property type="match status" value="2"/>
</dbReference>
<evidence type="ECO:0000313" key="4">
    <source>
        <dbReference type="Proteomes" id="UP001500483"/>
    </source>
</evidence>
<evidence type="ECO:0000259" key="2">
    <source>
        <dbReference type="Pfam" id="PF00814"/>
    </source>
</evidence>
<dbReference type="InterPro" id="IPR022496">
    <property type="entry name" value="T6A_TsaB"/>
</dbReference>
<dbReference type="Proteomes" id="UP001500483">
    <property type="component" value="Unassembled WGS sequence"/>
</dbReference>
<feature type="domain" description="Gcp-like" evidence="2">
    <location>
        <begin position="57"/>
        <end position="129"/>
    </location>
</feature>